<organism evidence="2 3">
    <name type="scientific">Sphingobium baderi</name>
    <dbReference type="NCBI Taxonomy" id="1332080"/>
    <lineage>
        <taxon>Bacteria</taxon>
        <taxon>Pseudomonadati</taxon>
        <taxon>Pseudomonadota</taxon>
        <taxon>Alphaproteobacteria</taxon>
        <taxon>Sphingomonadales</taxon>
        <taxon>Sphingomonadaceae</taxon>
        <taxon>Sphingobium</taxon>
    </lineage>
</organism>
<keyword evidence="1" id="KW-0472">Membrane</keyword>
<evidence type="ECO:0000313" key="3">
    <source>
        <dbReference type="Proteomes" id="UP000056968"/>
    </source>
</evidence>
<proteinExistence type="predicted"/>
<keyword evidence="1" id="KW-1133">Transmembrane helix</keyword>
<gene>
    <name evidence="2" type="ORF">ATN00_10715</name>
</gene>
<dbReference type="Proteomes" id="UP000056968">
    <property type="component" value="Chromosome"/>
</dbReference>
<protein>
    <submittedName>
        <fullName evidence="2">Regulator</fullName>
    </submittedName>
</protein>
<keyword evidence="1" id="KW-0812">Transmembrane</keyword>
<evidence type="ECO:0000313" key="2">
    <source>
        <dbReference type="EMBL" id="ALR20701.1"/>
    </source>
</evidence>
<sequence length="43" mass="4802">MADEEQHISTVDVRAGSTPHIVRYVLGISLALVVIVMLLVLWR</sequence>
<feature type="transmembrane region" description="Helical" evidence="1">
    <location>
        <begin position="21"/>
        <end position="42"/>
    </location>
</feature>
<dbReference type="STRING" id="1332080.ATN00_10715"/>
<dbReference type="AlphaFoldDB" id="A0A0S3EZ21"/>
<name>A0A0S3EZ21_9SPHN</name>
<dbReference type="KEGG" id="sbd:ATN00_10715"/>
<dbReference type="RefSeq" id="WP_062064560.1">
    <property type="nucleotide sequence ID" value="NZ_CP013264.1"/>
</dbReference>
<evidence type="ECO:0000256" key="1">
    <source>
        <dbReference type="SAM" id="Phobius"/>
    </source>
</evidence>
<accession>A0A0S3EZ21</accession>
<dbReference type="EMBL" id="CP013264">
    <property type="protein sequence ID" value="ALR20701.1"/>
    <property type="molecule type" value="Genomic_DNA"/>
</dbReference>
<keyword evidence="3" id="KW-1185">Reference proteome</keyword>
<reference evidence="2 3" key="1">
    <citation type="submission" date="2015-11" db="EMBL/GenBank/DDBJ databases">
        <title>A Two-component Flavoprotein Monooxygenase System MeaXY Responsible for para-Hydroxylation of 2-Methyl-6-ethylaniline and 2,6-Diethylaniline in Sphingobium baderi DE-13.</title>
        <authorList>
            <person name="Cheng M."/>
            <person name="Meng Q."/>
            <person name="Yang Y."/>
            <person name="Chu C."/>
            <person name="Yan X."/>
            <person name="He J."/>
            <person name="Li S."/>
        </authorList>
    </citation>
    <scope>NUCLEOTIDE SEQUENCE [LARGE SCALE GENOMIC DNA]</scope>
    <source>
        <strain evidence="2 3">DE-13</strain>
    </source>
</reference>